<dbReference type="SUPFAM" id="SSF54285">
    <property type="entry name" value="MoaD/ThiS"/>
    <property type="match status" value="1"/>
</dbReference>
<gene>
    <name evidence="4" type="ORF">MNBD_GAMMA16-2167</name>
</gene>
<name>A0A3B0ZGU3_9ZZZZ</name>
<dbReference type="InterPro" id="IPR044672">
    <property type="entry name" value="MOCS2A"/>
</dbReference>
<evidence type="ECO:0000256" key="2">
    <source>
        <dbReference type="ARBA" id="ARBA00022741"/>
    </source>
</evidence>
<keyword evidence="3" id="KW-0501">Molybdenum cofactor biosynthesis</keyword>
<keyword evidence="2" id="KW-0547">Nucleotide-binding</keyword>
<sequence>MSIKVKYFASMRDRMGRGEDEIPNANGMTVADLWAKVADGADLPSSVLIAVNMEYTDGTHVVKEGDEVAFFPPVTGG</sequence>
<dbReference type="PANTHER" id="PTHR33359:SF1">
    <property type="entry name" value="MOLYBDOPTERIN SYNTHASE SULFUR CARRIER SUBUNIT"/>
    <property type="match status" value="1"/>
</dbReference>
<protein>
    <submittedName>
        <fullName evidence="4">Molybdopterin synthase sulfur carrier subunit</fullName>
    </submittedName>
</protein>
<evidence type="ECO:0000256" key="3">
    <source>
        <dbReference type="ARBA" id="ARBA00023150"/>
    </source>
</evidence>
<dbReference type="GO" id="GO:0000166">
    <property type="term" value="F:nucleotide binding"/>
    <property type="evidence" value="ECO:0007669"/>
    <property type="project" value="UniProtKB-KW"/>
</dbReference>
<dbReference type="InterPro" id="IPR012675">
    <property type="entry name" value="Beta-grasp_dom_sf"/>
</dbReference>
<dbReference type="GO" id="GO:1990133">
    <property type="term" value="C:molybdopterin adenylyltransferase complex"/>
    <property type="evidence" value="ECO:0007669"/>
    <property type="project" value="TreeGrafter"/>
</dbReference>
<evidence type="ECO:0000256" key="1">
    <source>
        <dbReference type="ARBA" id="ARBA00005046"/>
    </source>
</evidence>
<dbReference type="GO" id="GO:0006777">
    <property type="term" value="P:Mo-molybdopterin cofactor biosynthetic process"/>
    <property type="evidence" value="ECO:0007669"/>
    <property type="project" value="UniProtKB-KW"/>
</dbReference>
<reference evidence="4" key="1">
    <citation type="submission" date="2018-06" db="EMBL/GenBank/DDBJ databases">
        <authorList>
            <person name="Zhirakovskaya E."/>
        </authorList>
    </citation>
    <scope>NUCLEOTIDE SEQUENCE</scope>
</reference>
<dbReference type="CDD" id="cd00754">
    <property type="entry name" value="Ubl_MoaD"/>
    <property type="match status" value="1"/>
</dbReference>
<dbReference type="EMBL" id="UOFO01000097">
    <property type="protein sequence ID" value="VAW86652.1"/>
    <property type="molecule type" value="Genomic_DNA"/>
</dbReference>
<dbReference type="UniPathway" id="UPA00344"/>
<dbReference type="PANTHER" id="PTHR33359">
    <property type="entry name" value="MOLYBDOPTERIN SYNTHASE SULFUR CARRIER SUBUNIT"/>
    <property type="match status" value="1"/>
</dbReference>
<evidence type="ECO:0000313" key="4">
    <source>
        <dbReference type="EMBL" id="VAW86652.1"/>
    </source>
</evidence>
<proteinExistence type="predicted"/>
<dbReference type="InterPro" id="IPR016155">
    <property type="entry name" value="Mopterin_synth/thiamin_S_b"/>
</dbReference>
<dbReference type="FunFam" id="3.10.20.30:FF:000010">
    <property type="entry name" value="Molybdopterin synthase sulfur carrier subunit"/>
    <property type="match status" value="1"/>
</dbReference>
<comment type="pathway">
    <text evidence="1">Cofactor biosynthesis; molybdopterin biosynthesis.</text>
</comment>
<dbReference type="Pfam" id="PF02597">
    <property type="entry name" value="ThiS"/>
    <property type="match status" value="1"/>
</dbReference>
<accession>A0A3B0ZGU3</accession>
<dbReference type="AlphaFoldDB" id="A0A3B0ZGU3"/>
<dbReference type="NCBIfam" id="TIGR01682">
    <property type="entry name" value="moaD"/>
    <property type="match status" value="1"/>
</dbReference>
<dbReference type="Gene3D" id="3.10.20.30">
    <property type="match status" value="1"/>
</dbReference>
<dbReference type="InterPro" id="IPR003749">
    <property type="entry name" value="ThiS/MoaD-like"/>
</dbReference>
<organism evidence="4">
    <name type="scientific">hydrothermal vent metagenome</name>
    <dbReference type="NCBI Taxonomy" id="652676"/>
    <lineage>
        <taxon>unclassified sequences</taxon>
        <taxon>metagenomes</taxon>
        <taxon>ecological metagenomes</taxon>
    </lineage>
</organism>